<name>A0A327NKN0_9BACT</name>
<comment type="caution">
    <text evidence="1">The sequence shown here is derived from an EMBL/GenBank/DDBJ whole genome shotgun (WGS) entry which is preliminary data.</text>
</comment>
<protein>
    <submittedName>
        <fullName evidence="1">Uncharacterized protein</fullName>
    </submittedName>
</protein>
<reference evidence="1 2" key="1">
    <citation type="submission" date="2018-06" db="EMBL/GenBank/DDBJ databases">
        <title>Spirosoma sp. HMF3257 Genome sequencing and assembly.</title>
        <authorList>
            <person name="Kang H."/>
            <person name="Cha I."/>
            <person name="Kim H."/>
            <person name="Kang J."/>
            <person name="Joh K."/>
        </authorList>
    </citation>
    <scope>NUCLEOTIDE SEQUENCE [LARGE SCALE GENOMIC DNA]</scope>
    <source>
        <strain evidence="1 2">HMF3257</strain>
    </source>
</reference>
<evidence type="ECO:0000313" key="2">
    <source>
        <dbReference type="Proteomes" id="UP000249016"/>
    </source>
</evidence>
<accession>A0A327NKN0</accession>
<organism evidence="1 2">
    <name type="scientific">Spirosoma telluris</name>
    <dbReference type="NCBI Taxonomy" id="2183553"/>
    <lineage>
        <taxon>Bacteria</taxon>
        <taxon>Pseudomonadati</taxon>
        <taxon>Bacteroidota</taxon>
        <taxon>Cytophagia</taxon>
        <taxon>Cytophagales</taxon>
        <taxon>Cytophagaceae</taxon>
        <taxon>Spirosoma</taxon>
    </lineage>
</organism>
<proteinExistence type="predicted"/>
<dbReference type="AlphaFoldDB" id="A0A327NKN0"/>
<dbReference type="EMBL" id="QLII01000001">
    <property type="protein sequence ID" value="RAI75355.1"/>
    <property type="molecule type" value="Genomic_DNA"/>
</dbReference>
<sequence>MLIELGAIVRPDQVWVRYHTSLLRVETGLIRTKVVSTLVNSFKSGLLNGPLVNEPFQGAARDQNLPTPQVNPAIVGIAPQVKHILWIKVVYNIFACYEILHTYLLSKSTTIQVDG</sequence>
<dbReference type="Proteomes" id="UP000249016">
    <property type="component" value="Unassembled WGS sequence"/>
</dbReference>
<keyword evidence="2" id="KW-1185">Reference proteome</keyword>
<evidence type="ECO:0000313" key="1">
    <source>
        <dbReference type="EMBL" id="RAI75355.1"/>
    </source>
</evidence>
<gene>
    <name evidence="1" type="ORF">HMF3257_16330</name>
</gene>